<name>A0A2T7C388_9POAL</name>
<reference evidence="11 12" key="1">
    <citation type="submission" date="2018-04" db="EMBL/GenBank/DDBJ databases">
        <title>WGS assembly of Panicum hallii var. hallii HAL2.</title>
        <authorList>
            <person name="Lovell J."/>
            <person name="Jenkins J."/>
            <person name="Lowry D."/>
            <person name="Mamidi S."/>
            <person name="Sreedasyam A."/>
            <person name="Weng X."/>
            <person name="Barry K."/>
            <person name="Bonette J."/>
            <person name="Campitelli B."/>
            <person name="Daum C."/>
            <person name="Gordon S."/>
            <person name="Gould B."/>
            <person name="Lipzen A."/>
            <person name="MacQueen A."/>
            <person name="Palacio-Mejia J."/>
            <person name="Plott C."/>
            <person name="Shakirov E."/>
            <person name="Shu S."/>
            <person name="Yoshinaga Y."/>
            <person name="Zane M."/>
            <person name="Rokhsar D."/>
            <person name="Grimwood J."/>
            <person name="Schmutz J."/>
            <person name="Juenger T."/>
        </authorList>
    </citation>
    <scope>NUCLEOTIDE SEQUENCE [LARGE SCALE GENOMIC DNA]</scope>
    <source>
        <strain evidence="12">cv. HAL2</strain>
        <strain evidence="11">HAL2</strain>
    </source>
</reference>
<dbReference type="PROSITE" id="PS50842">
    <property type="entry name" value="EXPANSIN_EG45"/>
    <property type="match status" value="1"/>
</dbReference>
<dbReference type="OrthoDB" id="648305at2759"/>
<feature type="domain" description="Expansin-like CBD" evidence="10">
    <location>
        <begin position="185"/>
        <end position="266"/>
    </location>
</feature>
<feature type="signal peptide" evidence="8">
    <location>
        <begin position="1"/>
        <end position="24"/>
    </location>
</feature>
<evidence type="ECO:0000313" key="11">
    <source>
        <dbReference type="EMBL" id="PUZ37806.1"/>
    </source>
</evidence>
<dbReference type="InterPro" id="IPR036908">
    <property type="entry name" value="RlpA-like_sf"/>
</dbReference>
<evidence type="ECO:0000256" key="1">
    <source>
        <dbReference type="ARBA" id="ARBA00004191"/>
    </source>
</evidence>
<evidence type="ECO:0000256" key="6">
    <source>
        <dbReference type="ARBA" id="ARBA00023180"/>
    </source>
</evidence>
<dbReference type="InterPro" id="IPR036749">
    <property type="entry name" value="Expansin_CBD_sf"/>
</dbReference>
<dbReference type="SUPFAM" id="SSF49590">
    <property type="entry name" value="PHL pollen allergen"/>
    <property type="match status" value="1"/>
</dbReference>
<proteinExistence type="inferred from homology"/>
<dbReference type="InterPro" id="IPR005795">
    <property type="entry name" value="LolPI"/>
</dbReference>
<dbReference type="Gene3D" id="2.60.40.760">
    <property type="entry name" value="Expansin, cellulose-binding-like domain"/>
    <property type="match status" value="1"/>
</dbReference>
<dbReference type="Gramene" id="PUZ37805">
    <property type="protein sequence ID" value="PUZ37805"/>
    <property type="gene ID" value="GQ55_9G148800"/>
</dbReference>
<dbReference type="STRING" id="1504633.A0A2T7C388"/>
<dbReference type="PRINTS" id="PR01225">
    <property type="entry name" value="EXPANSNFAMLY"/>
</dbReference>
<evidence type="ECO:0000256" key="8">
    <source>
        <dbReference type="SAM" id="SignalP"/>
    </source>
</evidence>
<dbReference type="Gramene" id="PUZ37806">
    <property type="protein sequence ID" value="PUZ37806"/>
    <property type="gene ID" value="GQ55_9G148800"/>
</dbReference>
<dbReference type="InterPro" id="IPR007118">
    <property type="entry name" value="Expan_Lol_pI"/>
</dbReference>
<accession>A0A2T7C388</accession>
<evidence type="ECO:0000256" key="2">
    <source>
        <dbReference type="ARBA" id="ARBA00005650"/>
    </source>
</evidence>
<dbReference type="GO" id="GO:0071555">
    <property type="term" value="P:cell wall organization"/>
    <property type="evidence" value="ECO:0007669"/>
    <property type="project" value="UniProtKB-KW"/>
</dbReference>
<keyword evidence="12" id="KW-1185">Reference proteome</keyword>
<dbReference type="AlphaFoldDB" id="A0A2T7C388"/>
<dbReference type="CDD" id="cd22275">
    <property type="entry name" value="DPBB_EXPB_N"/>
    <property type="match status" value="1"/>
</dbReference>
<evidence type="ECO:0000256" key="4">
    <source>
        <dbReference type="ARBA" id="ARBA00022525"/>
    </source>
</evidence>
<dbReference type="Proteomes" id="UP000244336">
    <property type="component" value="Chromosome 9"/>
</dbReference>
<evidence type="ECO:0008006" key="13">
    <source>
        <dbReference type="Google" id="ProtNLM"/>
    </source>
</evidence>
<gene>
    <name evidence="11" type="ORF">GQ55_9G148800</name>
</gene>
<dbReference type="SMART" id="SM00837">
    <property type="entry name" value="DPBB_1"/>
    <property type="match status" value="1"/>
</dbReference>
<dbReference type="PROSITE" id="PS50843">
    <property type="entry name" value="EXPANSIN_CBD"/>
    <property type="match status" value="1"/>
</dbReference>
<dbReference type="SUPFAM" id="SSF50685">
    <property type="entry name" value="Barwin-like endoglucanases"/>
    <property type="match status" value="1"/>
</dbReference>
<keyword evidence="4" id="KW-0964">Secreted</keyword>
<evidence type="ECO:0000256" key="5">
    <source>
        <dbReference type="ARBA" id="ARBA00022729"/>
    </source>
</evidence>
<dbReference type="InterPro" id="IPR007112">
    <property type="entry name" value="Expansin/allergen_DPBB_dom"/>
</dbReference>
<dbReference type="Gene3D" id="2.40.40.10">
    <property type="entry name" value="RlpA-like domain"/>
    <property type="match status" value="1"/>
</dbReference>
<feature type="domain" description="Expansin-like EG45" evidence="9">
    <location>
        <begin position="52"/>
        <end position="172"/>
    </location>
</feature>
<comment type="subcellular location">
    <subcellularLocation>
        <location evidence="1">Secreted</location>
        <location evidence="1">Cell wall</location>
    </subcellularLocation>
</comment>
<keyword evidence="5 8" id="KW-0732">Signal</keyword>
<dbReference type="InterPro" id="IPR009009">
    <property type="entry name" value="RlpA-like_DPBB"/>
</dbReference>
<protein>
    <recommendedName>
        <fullName evidence="13">Expansin-like EG45 domain-containing protein</fullName>
    </recommendedName>
</protein>
<dbReference type="EMBL" id="CM009757">
    <property type="protein sequence ID" value="PUZ37806.1"/>
    <property type="molecule type" value="Genomic_DNA"/>
</dbReference>
<feature type="chain" id="PRO_5036323183" description="Expansin-like EG45 domain-containing protein" evidence="8">
    <location>
        <begin position="25"/>
        <end position="306"/>
    </location>
</feature>
<dbReference type="InterPro" id="IPR007117">
    <property type="entry name" value="Expansin_CBD"/>
</dbReference>
<comment type="similarity">
    <text evidence="2">Belongs to the expansin family. Expansin B subfamily.</text>
</comment>
<keyword evidence="7" id="KW-0961">Cell wall biogenesis/degradation</keyword>
<evidence type="ECO:0000256" key="3">
    <source>
        <dbReference type="ARBA" id="ARBA00022512"/>
    </source>
</evidence>
<evidence type="ECO:0000259" key="9">
    <source>
        <dbReference type="PROSITE" id="PS50842"/>
    </source>
</evidence>
<evidence type="ECO:0000256" key="7">
    <source>
        <dbReference type="ARBA" id="ARBA00023316"/>
    </source>
</evidence>
<keyword evidence="6" id="KW-0325">Glycoprotein</keyword>
<dbReference type="PANTHER" id="PTHR31692">
    <property type="entry name" value="EXPANSIN-B3"/>
    <property type="match status" value="1"/>
</dbReference>
<evidence type="ECO:0000313" key="12">
    <source>
        <dbReference type="Proteomes" id="UP000244336"/>
    </source>
</evidence>
<dbReference type="PRINTS" id="PR00829">
    <property type="entry name" value="LOLP1ALLERGN"/>
</dbReference>
<dbReference type="EMBL" id="CM009757">
    <property type="protein sequence ID" value="PUZ37805.1"/>
    <property type="molecule type" value="Genomic_DNA"/>
</dbReference>
<sequence length="306" mass="32117">MASKIQRLSFIAITVFASLHPCMSTGFRHELSSWTTGIATWYGDPNGAGSEGGACGYQYAVDQPPFSSLIAAGSPFIYDSGNGCGSCYQVACSGNQACSGYPVTVVITDQGPGGGPCLSQASDGMCLNEGAHFDMSGTAFGAMAKPGMADQLRGAGILQIQYTRVQCEWPGVDVTFSVDSGSNPNYLAVVIEYEDSDSDLSAVDIMQSSTGQWVPMQHSWGAVWRLNSGSTLQGPFHIRLTFNSGRVLIASNAVPAGWNAGVSYRSGGVAVTRARPRSAGCRGYKAAGAFSDLVYHLLLLFVVLAL</sequence>
<evidence type="ECO:0000259" key="10">
    <source>
        <dbReference type="PROSITE" id="PS50843"/>
    </source>
</evidence>
<organism evidence="11 12">
    <name type="scientific">Panicum hallii var. hallii</name>
    <dbReference type="NCBI Taxonomy" id="1504633"/>
    <lineage>
        <taxon>Eukaryota</taxon>
        <taxon>Viridiplantae</taxon>
        <taxon>Streptophyta</taxon>
        <taxon>Embryophyta</taxon>
        <taxon>Tracheophyta</taxon>
        <taxon>Spermatophyta</taxon>
        <taxon>Magnoliopsida</taxon>
        <taxon>Liliopsida</taxon>
        <taxon>Poales</taxon>
        <taxon>Poaceae</taxon>
        <taxon>PACMAD clade</taxon>
        <taxon>Panicoideae</taxon>
        <taxon>Panicodae</taxon>
        <taxon>Paniceae</taxon>
        <taxon>Panicinae</taxon>
        <taxon>Panicum</taxon>
        <taxon>Panicum sect. Panicum</taxon>
    </lineage>
</organism>
<dbReference type="Pfam" id="PF01357">
    <property type="entry name" value="Expansin_C"/>
    <property type="match status" value="1"/>
</dbReference>
<dbReference type="Pfam" id="PF03330">
    <property type="entry name" value="DPBB_1"/>
    <property type="match status" value="1"/>
</dbReference>
<keyword evidence="3" id="KW-0134">Cell wall</keyword>
<dbReference type="PANTHER" id="PTHR31692:SF14">
    <property type="entry name" value="EXPANSIN-B12"/>
    <property type="match status" value="1"/>
</dbReference>
<dbReference type="GO" id="GO:0005576">
    <property type="term" value="C:extracellular region"/>
    <property type="evidence" value="ECO:0007669"/>
    <property type="project" value="InterPro"/>
</dbReference>